<dbReference type="AlphaFoldDB" id="A0AA35YU53"/>
<dbReference type="PANTHER" id="PTHR32166:SF74">
    <property type="entry name" value="OS05G0256350 PROTEIN"/>
    <property type="match status" value="1"/>
</dbReference>
<dbReference type="Pfam" id="PF05699">
    <property type="entry name" value="Dimer_Tnp_hAT"/>
    <property type="match status" value="1"/>
</dbReference>
<evidence type="ECO:0000259" key="3">
    <source>
        <dbReference type="Pfam" id="PF05699"/>
    </source>
</evidence>
<name>A0AA35YU53_LACSI</name>
<reference evidence="4" key="1">
    <citation type="submission" date="2023-04" db="EMBL/GenBank/DDBJ databases">
        <authorList>
            <person name="Vijverberg K."/>
            <person name="Xiong W."/>
            <person name="Schranz E."/>
        </authorList>
    </citation>
    <scope>NUCLEOTIDE SEQUENCE</scope>
</reference>
<dbReference type="SUPFAM" id="SSF53098">
    <property type="entry name" value="Ribonuclease H-like"/>
    <property type="match status" value="1"/>
</dbReference>
<dbReference type="InterPro" id="IPR008906">
    <property type="entry name" value="HATC_C_dom"/>
</dbReference>
<feature type="region of interest" description="Disordered" evidence="1">
    <location>
        <begin position="699"/>
        <end position="744"/>
    </location>
</feature>
<feature type="domain" description="HAT C-terminal dimerisation" evidence="3">
    <location>
        <begin position="585"/>
        <end position="654"/>
    </location>
</feature>
<evidence type="ECO:0008006" key="6">
    <source>
        <dbReference type="Google" id="ProtNLM"/>
    </source>
</evidence>
<dbReference type="GO" id="GO:0046983">
    <property type="term" value="F:protein dimerization activity"/>
    <property type="evidence" value="ECO:0007669"/>
    <property type="project" value="InterPro"/>
</dbReference>
<dbReference type="Proteomes" id="UP001177003">
    <property type="component" value="Chromosome 4"/>
</dbReference>
<dbReference type="Pfam" id="PF04937">
    <property type="entry name" value="DUF659"/>
    <property type="match status" value="1"/>
</dbReference>
<dbReference type="InterPro" id="IPR012337">
    <property type="entry name" value="RNaseH-like_sf"/>
</dbReference>
<dbReference type="EMBL" id="OX465080">
    <property type="protein sequence ID" value="CAI9280230.1"/>
    <property type="molecule type" value="Genomic_DNA"/>
</dbReference>
<dbReference type="InterPro" id="IPR007021">
    <property type="entry name" value="DUF659"/>
</dbReference>
<accession>A0AA35YU53</accession>
<organism evidence="4 5">
    <name type="scientific">Lactuca saligna</name>
    <name type="common">Willowleaf lettuce</name>
    <dbReference type="NCBI Taxonomy" id="75948"/>
    <lineage>
        <taxon>Eukaryota</taxon>
        <taxon>Viridiplantae</taxon>
        <taxon>Streptophyta</taxon>
        <taxon>Embryophyta</taxon>
        <taxon>Tracheophyta</taxon>
        <taxon>Spermatophyta</taxon>
        <taxon>Magnoliopsida</taxon>
        <taxon>eudicotyledons</taxon>
        <taxon>Gunneridae</taxon>
        <taxon>Pentapetalae</taxon>
        <taxon>asterids</taxon>
        <taxon>campanulids</taxon>
        <taxon>Asterales</taxon>
        <taxon>Asteraceae</taxon>
        <taxon>Cichorioideae</taxon>
        <taxon>Cichorieae</taxon>
        <taxon>Lactucinae</taxon>
        <taxon>Lactuca</taxon>
    </lineage>
</organism>
<evidence type="ECO:0000313" key="5">
    <source>
        <dbReference type="Proteomes" id="UP001177003"/>
    </source>
</evidence>
<gene>
    <name evidence="4" type="ORF">LSALG_LOCUS19989</name>
</gene>
<feature type="domain" description="DUF659" evidence="2">
    <location>
        <begin position="208"/>
        <end position="358"/>
    </location>
</feature>
<feature type="compositionally biased region" description="Acidic residues" evidence="1">
    <location>
        <begin position="722"/>
        <end position="742"/>
    </location>
</feature>
<evidence type="ECO:0000256" key="1">
    <source>
        <dbReference type="SAM" id="MobiDB-lite"/>
    </source>
</evidence>
<sequence length="754" mass="85443">MASNASTTSVGSTATGAHKRNSDDVGWEYGVIPGKSNMDRLKCTLCGKVFGGGIYRMKQHIAHVTGNVSSCPKSTKDDQLKCLNYLKEGKLKKKAKKVHIEDLRVEARQELHDSVDEVENSLGSKAPNVIGPMDNFANIINPEEVVKVGKSKNIDLNNIVRKERILAVHKFISRWAYESAIPFHAFERDSFKMMVEVIGQFGTGLPCPTRYPLSDPLLKLEVERTKNLLKKNEKEWKEDGCSIMTDAWSDRKRRSIMNLCVNSKIGTVFLSSKECSGEAHTSQHIYEYVKSCIQQVGPENVVQVVTDNATNNMGVAKLLKEKRPSIFWTSCATHTINLMLEGIGALPRFKKILDQAKKLTIFIYAHHKTLAMMRSYTNKREIIRPGVTRFASAFLTLQSLSEKKEQLRHMFSSNEWEECKFSGKPKGIASYKTVTSVQFWSGVTQCLKVFSPLVKVLRMVDADWNPSMGFVYGEIKVAKEEIIKSLGGNEKHYKPIIDIINTKMKGRLDSTLHLTSYLLNPYYHYNDAQLQFDPDVMDTVLDFFNTLFLGDLEIQRQVVTIDLPKYKKKVDRFGSDLAIKHCKVNDADFDPASWWGLFGGTTPHLTKIAMRILSLTSSSSGCERNWSTFEGVHTKKQNRLETSKLNNLVYVQFNANLMEKNKKRKGRNIEVLLSNHSLSAQEWIVDCDDCDVDEVDPKTVDETLETDVSQAPRESPKTRELFDEDLESESEDQVLEEDEYESDGVQIMEVCGED</sequence>
<evidence type="ECO:0000259" key="2">
    <source>
        <dbReference type="Pfam" id="PF04937"/>
    </source>
</evidence>
<evidence type="ECO:0000313" key="4">
    <source>
        <dbReference type="EMBL" id="CAI9280230.1"/>
    </source>
</evidence>
<protein>
    <recommendedName>
        <fullName evidence="6">BED-type domain-containing protein</fullName>
    </recommendedName>
</protein>
<dbReference type="PANTHER" id="PTHR32166">
    <property type="entry name" value="OSJNBA0013A04.12 PROTEIN"/>
    <property type="match status" value="1"/>
</dbReference>
<keyword evidence="5" id="KW-1185">Reference proteome</keyword>
<proteinExistence type="predicted"/>